<name>A0A0N4WC31_HAEPC</name>
<proteinExistence type="predicted"/>
<dbReference type="Proteomes" id="UP000268014">
    <property type="component" value="Unassembled WGS sequence"/>
</dbReference>
<evidence type="ECO:0000313" key="2">
    <source>
        <dbReference type="Proteomes" id="UP000268014"/>
    </source>
</evidence>
<protein>
    <submittedName>
        <fullName evidence="1 3">Uncharacterized protein</fullName>
    </submittedName>
</protein>
<evidence type="ECO:0000313" key="1">
    <source>
        <dbReference type="EMBL" id="VDO33658.1"/>
    </source>
</evidence>
<organism evidence="3">
    <name type="scientific">Haemonchus placei</name>
    <name type="common">Barber's pole worm</name>
    <dbReference type="NCBI Taxonomy" id="6290"/>
    <lineage>
        <taxon>Eukaryota</taxon>
        <taxon>Metazoa</taxon>
        <taxon>Ecdysozoa</taxon>
        <taxon>Nematoda</taxon>
        <taxon>Chromadorea</taxon>
        <taxon>Rhabditida</taxon>
        <taxon>Rhabditina</taxon>
        <taxon>Rhabditomorpha</taxon>
        <taxon>Strongyloidea</taxon>
        <taxon>Trichostrongylidae</taxon>
        <taxon>Haemonchus</taxon>
    </lineage>
</organism>
<dbReference type="WBParaSite" id="HPLM_0000804101-mRNA-1">
    <property type="protein sequence ID" value="HPLM_0000804101-mRNA-1"/>
    <property type="gene ID" value="HPLM_0000804101"/>
</dbReference>
<sequence>MPAVLYGAETWSLRKSDIRNLCVAQREMERRMLGLRMLDRWSCDRIRAPTKVSDWTNEASSRKLMWVGEVREMDECMGSREYDKDSI</sequence>
<evidence type="ECO:0000313" key="3">
    <source>
        <dbReference type="WBParaSite" id="HPLM_0000804101-mRNA-1"/>
    </source>
</evidence>
<accession>A0A0N4WC31</accession>
<reference evidence="1 2" key="2">
    <citation type="submission" date="2018-11" db="EMBL/GenBank/DDBJ databases">
        <authorList>
            <consortium name="Pathogen Informatics"/>
        </authorList>
    </citation>
    <scope>NUCLEOTIDE SEQUENCE [LARGE SCALE GENOMIC DNA]</scope>
    <source>
        <strain evidence="1 2">MHpl1</strain>
    </source>
</reference>
<dbReference type="OMA" id="REMDECM"/>
<keyword evidence="2" id="KW-1185">Reference proteome</keyword>
<gene>
    <name evidence="1" type="ORF">HPLM_LOCUS8033</name>
</gene>
<dbReference type="OrthoDB" id="5848624at2759"/>
<dbReference type="AlphaFoldDB" id="A0A0N4WC31"/>
<dbReference type="EMBL" id="UZAF01016769">
    <property type="protein sequence ID" value="VDO33658.1"/>
    <property type="molecule type" value="Genomic_DNA"/>
</dbReference>
<reference evidence="3" key="1">
    <citation type="submission" date="2017-02" db="UniProtKB">
        <authorList>
            <consortium name="WormBaseParasite"/>
        </authorList>
    </citation>
    <scope>IDENTIFICATION</scope>
</reference>